<keyword evidence="11" id="KW-0408">Iron</keyword>
<comment type="similarity">
    <text evidence="3 16">Belongs to the SFH5 family.</text>
</comment>
<evidence type="ECO:0000256" key="4">
    <source>
        <dbReference type="ARBA" id="ARBA00018320"/>
    </source>
</evidence>
<comment type="subcellular location">
    <subcellularLocation>
        <location evidence="16">Cytoplasm</location>
    </subcellularLocation>
    <subcellularLocation>
        <location evidence="2 16">Endoplasmic reticulum membrane</location>
        <topology evidence="2 16">Peripheral membrane protein</topology>
    </subcellularLocation>
    <subcellularLocation>
        <location evidence="16">Microsome membrane</location>
        <topology evidence="16">Peripheral membrane protein</topology>
    </subcellularLocation>
</comment>
<dbReference type="InterPro" id="IPR036865">
    <property type="entry name" value="CRAL-TRIO_dom_sf"/>
</dbReference>
<comment type="function">
    <text evidence="15">Non-classical phosphatidylinositol (PtdIns) transfer protein (PITP), which exhibits PtdIns-binding/transfer activity in the absence of detectable PtdCho-binding/transfer activity. Regulates PtdIns(4,5)P2 homeostasis at the plasma membrane. Heme-binding protein that may play a role in organic oxidant-induced stress responses.</text>
</comment>
<keyword evidence="6 16" id="KW-0963">Cytoplasm</keyword>
<dbReference type="SUPFAM" id="SSF46938">
    <property type="entry name" value="CRAL/TRIO N-terminal domain"/>
    <property type="match status" value="1"/>
</dbReference>
<keyword evidence="8" id="KW-0479">Metal-binding</keyword>
<evidence type="ECO:0000256" key="14">
    <source>
        <dbReference type="ARBA" id="ARBA00024146"/>
    </source>
</evidence>
<protein>
    <recommendedName>
        <fullName evidence="4 16">Phosphatidylinositol transfer protein SFH5</fullName>
        <shortName evidence="16">PITP SFH5</shortName>
    </recommendedName>
</protein>
<evidence type="ECO:0000256" key="7">
    <source>
        <dbReference type="ARBA" id="ARBA00022617"/>
    </source>
</evidence>
<reference evidence="18 19" key="1">
    <citation type="submission" date="2016-03" db="EMBL/GenBank/DDBJ databases">
        <title>How can Kluyveromyces marxianus grow so fast - potential evolutionary course in Saccharomyces Complex revealed by comparative genomics.</title>
        <authorList>
            <person name="Mo W."/>
            <person name="Lu W."/>
            <person name="Yang X."/>
            <person name="Qi J."/>
            <person name="Lv H."/>
        </authorList>
    </citation>
    <scope>NUCLEOTIDE SEQUENCE [LARGE SCALE GENOMIC DNA]</scope>
    <source>
        <strain evidence="18 19">FIM1</strain>
    </source>
</reference>
<feature type="domain" description="CRAL-TRIO" evidence="17">
    <location>
        <begin position="138"/>
        <end position="259"/>
    </location>
</feature>
<evidence type="ECO:0000259" key="17">
    <source>
        <dbReference type="PROSITE" id="PS50191"/>
    </source>
</evidence>
<name>A0ABX6ENQ5_KLUMA</name>
<dbReference type="PROSITE" id="PS50191">
    <property type="entry name" value="CRAL_TRIO"/>
    <property type="match status" value="1"/>
</dbReference>
<dbReference type="Gene3D" id="3.40.525.10">
    <property type="entry name" value="CRAL-TRIO lipid binding domain"/>
    <property type="match status" value="1"/>
</dbReference>
<sequence length="280" mass="32898">MALNFENDEQKKCYETLRKEIESIVKEVEYDELYGQKLTPDDQFYKEGVVDRLVFKFCKANQFQLEGSRAQLKKTLKWRKEFRPLHAAFKETPASSILDEVCAVTNSDKNDANKKVITWNLYGLLVKHKEVFKDLDGFMRFRIGLMERGLQLLDFESDDNHLMTQIHDYSNVSMWRLDADIKKCSRAVIETFQQYYPETLYAKFFVNVPYVMSWLYEVIKMFVSEDTRKKFVVMSDGHQLKDHLAVVPKEFGGEEPLKSLSIANVEPNAYVKYLLDKDSE</sequence>
<gene>
    <name evidence="18" type="primary">SFH5</name>
    <name evidence="18" type="ORF">FIM1_510</name>
</gene>
<proteinExistence type="inferred from homology"/>
<keyword evidence="9 16" id="KW-0256">Endoplasmic reticulum</keyword>
<keyword evidence="10 16" id="KW-0492">Microsome</keyword>
<dbReference type="EMBL" id="CP015054">
    <property type="protein sequence ID" value="QGN13864.1"/>
    <property type="molecule type" value="Genomic_DNA"/>
</dbReference>
<evidence type="ECO:0000256" key="16">
    <source>
        <dbReference type="RuleBase" id="RU367059"/>
    </source>
</evidence>
<evidence type="ECO:0000256" key="1">
    <source>
        <dbReference type="ARBA" id="ARBA00001970"/>
    </source>
</evidence>
<dbReference type="PANTHER" id="PTHR47669:SF1">
    <property type="entry name" value="PHOSPHATIDYLINOSITOL TRANSFER PROTEIN SFH5"/>
    <property type="match status" value="1"/>
</dbReference>
<dbReference type="SMART" id="SM00516">
    <property type="entry name" value="SEC14"/>
    <property type="match status" value="1"/>
</dbReference>
<evidence type="ECO:0000256" key="15">
    <source>
        <dbReference type="ARBA" id="ARBA00024180"/>
    </source>
</evidence>
<accession>A0ABX6ENQ5</accession>
<dbReference type="InterPro" id="IPR042938">
    <property type="entry name" value="Sfh5"/>
</dbReference>
<evidence type="ECO:0000256" key="9">
    <source>
        <dbReference type="ARBA" id="ARBA00022824"/>
    </source>
</evidence>
<keyword evidence="5 16" id="KW-0813">Transport</keyword>
<dbReference type="Pfam" id="PF00650">
    <property type="entry name" value="CRAL_TRIO"/>
    <property type="match status" value="1"/>
</dbReference>
<organism evidence="18 19">
    <name type="scientific">Kluyveromyces marxianus</name>
    <name type="common">Yeast</name>
    <name type="synonym">Candida kefyr</name>
    <dbReference type="NCBI Taxonomy" id="4911"/>
    <lineage>
        <taxon>Eukaryota</taxon>
        <taxon>Fungi</taxon>
        <taxon>Dikarya</taxon>
        <taxon>Ascomycota</taxon>
        <taxon>Saccharomycotina</taxon>
        <taxon>Saccharomycetes</taxon>
        <taxon>Saccharomycetales</taxon>
        <taxon>Saccharomycetaceae</taxon>
        <taxon>Kluyveromyces</taxon>
    </lineage>
</organism>
<reference evidence="18 19" key="2">
    <citation type="submission" date="2019-11" db="EMBL/GenBank/DDBJ databases">
        <authorList>
            <person name="Lu H."/>
        </authorList>
    </citation>
    <scope>NUCLEOTIDE SEQUENCE [LARGE SCALE GENOMIC DNA]</scope>
    <source>
        <strain evidence="18 19">FIM1</strain>
    </source>
</reference>
<keyword evidence="19" id="KW-1185">Reference proteome</keyword>
<dbReference type="PANTHER" id="PTHR47669">
    <property type="entry name" value="PHOSPHATIDYLINOSITOL TRANSFER PROTEIN SFH5"/>
    <property type="match status" value="1"/>
</dbReference>
<evidence type="ECO:0000256" key="5">
    <source>
        <dbReference type="ARBA" id="ARBA00022448"/>
    </source>
</evidence>
<keyword evidence="13 16" id="KW-0472">Membrane</keyword>
<evidence type="ECO:0000256" key="10">
    <source>
        <dbReference type="ARBA" id="ARBA00022848"/>
    </source>
</evidence>
<comment type="catalytic activity">
    <reaction evidence="14">
        <text>a 1,2-diacyl-sn-glycero-3-phospho-(1D-myo-inositol)(in) = a 1,2-diacyl-sn-glycero-3-phospho-(1D-myo-inositol)(out)</text>
        <dbReference type="Rhea" id="RHEA:38691"/>
        <dbReference type="ChEBI" id="CHEBI:57880"/>
    </reaction>
    <physiologicalReaction direction="left-to-right" evidence="14">
        <dbReference type="Rhea" id="RHEA:38692"/>
    </physiologicalReaction>
</comment>
<dbReference type="CDD" id="cd00170">
    <property type="entry name" value="SEC14"/>
    <property type="match status" value="1"/>
</dbReference>
<evidence type="ECO:0000256" key="13">
    <source>
        <dbReference type="ARBA" id="ARBA00023136"/>
    </source>
</evidence>
<keyword evidence="7" id="KW-0349">Heme</keyword>
<evidence type="ECO:0000256" key="3">
    <source>
        <dbReference type="ARBA" id="ARBA00006667"/>
    </source>
</evidence>
<comment type="cofactor">
    <cofactor evidence="1">
        <name>heme b</name>
        <dbReference type="ChEBI" id="CHEBI:60344"/>
    </cofactor>
</comment>
<evidence type="ECO:0000256" key="2">
    <source>
        <dbReference type="ARBA" id="ARBA00004406"/>
    </source>
</evidence>
<evidence type="ECO:0000256" key="12">
    <source>
        <dbReference type="ARBA" id="ARBA00023055"/>
    </source>
</evidence>
<dbReference type="InterPro" id="IPR001251">
    <property type="entry name" value="CRAL-TRIO_dom"/>
</dbReference>
<dbReference type="SUPFAM" id="SSF52087">
    <property type="entry name" value="CRAL/TRIO domain"/>
    <property type="match status" value="1"/>
</dbReference>
<dbReference type="InterPro" id="IPR036273">
    <property type="entry name" value="CRAL/TRIO_N_dom_sf"/>
</dbReference>
<evidence type="ECO:0000256" key="8">
    <source>
        <dbReference type="ARBA" id="ARBA00022723"/>
    </source>
</evidence>
<evidence type="ECO:0000256" key="11">
    <source>
        <dbReference type="ARBA" id="ARBA00023004"/>
    </source>
</evidence>
<keyword evidence="12 16" id="KW-0445">Lipid transport</keyword>
<evidence type="ECO:0000313" key="18">
    <source>
        <dbReference type="EMBL" id="QGN13864.1"/>
    </source>
</evidence>
<evidence type="ECO:0000256" key="6">
    <source>
        <dbReference type="ARBA" id="ARBA00022490"/>
    </source>
</evidence>
<dbReference type="Proteomes" id="UP000422736">
    <property type="component" value="Chromosome 1"/>
</dbReference>
<evidence type="ECO:0000313" key="19">
    <source>
        <dbReference type="Proteomes" id="UP000422736"/>
    </source>
</evidence>